<accession>A0A1W0CD08</accession>
<proteinExistence type="predicted"/>
<dbReference type="EMBL" id="MUKV01000045">
    <property type="protein sequence ID" value="OQS32595.1"/>
    <property type="molecule type" value="Genomic_DNA"/>
</dbReference>
<dbReference type="RefSeq" id="WP_081556915.1">
    <property type="nucleotide sequence ID" value="NZ_MUKV01000045.1"/>
</dbReference>
<feature type="domain" description="Bacteriophage tail tape measure C-terminal" evidence="1">
    <location>
        <begin position="974"/>
        <end position="1048"/>
    </location>
</feature>
<evidence type="ECO:0000313" key="2">
    <source>
        <dbReference type="EMBL" id="OQS32595.1"/>
    </source>
</evidence>
<dbReference type="Pfam" id="PF09718">
    <property type="entry name" value="Tape_meas_lam_C"/>
    <property type="match status" value="1"/>
</dbReference>
<dbReference type="NCBIfam" id="TIGR01541">
    <property type="entry name" value="tape_meas_lam_C"/>
    <property type="match status" value="1"/>
</dbReference>
<sequence>MSGAAVSSVVIDVRADFAALSRDMRGLQGAVDTGFGRIESRARSGVESVEKLGQSFGRLNAMVGALGGFMVLDRALGSIVEKFQAVPAMGFQFANQMEVMQVGMAGTLSSMATMDGKALSFNQALEVSSRLTEQLAEDAAKTAANVTELVNGFNAMLGPGLQARMTIDQIRQLSTVGINAVKSMGLESAQVVQEMRSIISGNITSDSQLAVAIGITNKDVNEIKQKGGDLFKFLMDRLQGFAESSGHYAKTLPGLVDAAREVTAKAAAEGMEPLREAAKKWLDGFNEAMADDGQRRQFVDGLKSISSGLAHAGDMAGAAGRALYQHRDLLMSLAGAYTALKVAQMGGAVGGAIVQPVKNIIDWRQSSKADELAADTALRRAQMDRTAAMAELERSRATSVRAAQTVVALAADREKLALDAALSQAAVRQIEESRSLAMAAAMRAEADNAAKVAAAELAAAEQARDAETIKSTASYQRLQAAKLANAAASADVAAATAIEAAEQQRLTAAQSHALAMSNALAETDARLAAAQAAAAETAVAQTAATSKATAAASAATLAQQQHAAAMTQASIAARAAALGMGMARNALALLGGPLGVATLAIGALIFYWDDLAAAAGNAAAKNEQAAKRIQAALAKASVPLLKQELKSAQQQVDEYGKKWDLYVQKGKITAEATAEHQRRITAAVKLRDEARDALAQGLEKESEAALKPLYDKYPGEKKGAGEGIGGPRLKAKFDNRLQSYLEDGKHQTKDEKYQQALEEEKLAFQGAVAGLDQGSAEYQNALKRHNARTAELKKNYEKEGRSAADKAARQAERDMEQVSDLINKSAGISPTYNNKLAVLQKVFGQGKIDIDQYRAAVEKLIMTETDLGKEAEKLQKRQREVMAGMAEQAAEQTAANQRELQGFGRGDQTRRETEAIDQLFKKALESKRRLAEDLDLKLIDPVAYNAALAQIDASTAAMVASQRAHFDAMREAAGDWTAGASRAMENYADRAGNIAGSMEEVFGKAFGGMEDALTKFVTTGKLSFTDLANSVIEDLIRIQIRAAMAGILSTGMNSFMAGLFKTSGPAAPIVAGTSPIARADGGPVFGPGTATSDSIPAMLSNGEFVVKAAAVDHYGVNVLHALNAKRLATGGGVGRASANAAGFSVPSPAAQKDGGGRLSVRVEVVNKSSQPVQATASQPQFDGREWVIGVVLDDLRRGGPVRDAVSMLPRR</sequence>
<dbReference type="AlphaFoldDB" id="A0A1W0CD08"/>
<reference evidence="2 3" key="1">
    <citation type="submission" date="2017-02" db="EMBL/GenBank/DDBJ databases">
        <title>Chromobacterium haemolyticum H5244.</title>
        <authorList>
            <person name="Gulvik C.A."/>
        </authorList>
    </citation>
    <scope>NUCLEOTIDE SEQUENCE [LARGE SCALE GENOMIC DNA]</scope>
    <source>
        <strain evidence="2 3">H5244</strain>
    </source>
</reference>
<protein>
    <submittedName>
        <fullName evidence="2">Phage tail tape measure protein</fullName>
    </submittedName>
</protein>
<evidence type="ECO:0000313" key="3">
    <source>
        <dbReference type="Proteomes" id="UP000192721"/>
    </source>
</evidence>
<name>A0A1W0CD08_9NEIS</name>
<evidence type="ECO:0000259" key="1">
    <source>
        <dbReference type="Pfam" id="PF09718"/>
    </source>
</evidence>
<comment type="caution">
    <text evidence="2">The sequence shown here is derived from an EMBL/GenBank/DDBJ whole genome shotgun (WGS) entry which is preliminary data.</text>
</comment>
<dbReference type="InterPro" id="IPR006431">
    <property type="entry name" value="Phage_tape_meas_C"/>
</dbReference>
<dbReference type="Proteomes" id="UP000192721">
    <property type="component" value="Unassembled WGS sequence"/>
</dbReference>
<gene>
    <name evidence="2" type="ORF">B0T45_21575</name>
</gene>
<organism evidence="2 3">
    <name type="scientific">Chromobacterium haemolyticum</name>
    <dbReference type="NCBI Taxonomy" id="394935"/>
    <lineage>
        <taxon>Bacteria</taxon>
        <taxon>Pseudomonadati</taxon>
        <taxon>Pseudomonadota</taxon>
        <taxon>Betaproteobacteria</taxon>
        <taxon>Neisseriales</taxon>
        <taxon>Chromobacteriaceae</taxon>
        <taxon>Chromobacterium</taxon>
    </lineage>
</organism>